<comment type="caution">
    <text evidence="5">The sequence shown here is derived from an EMBL/GenBank/DDBJ whole genome shotgun (WGS) entry which is preliminary data.</text>
</comment>
<dbReference type="InterPro" id="IPR050960">
    <property type="entry name" value="AB_hydrolase_4_sf"/>
</dbReference>
<feature type="domain" description="AB hydrolase-1" evidence="4">
    <location>
        <begin position="61"/>
        <end position="299"/>
    </location>
</feature>
<evidence type="ECO:0000256" key="3">
    <source>
        <dbReference type="ARBA" id="ARBA00022801"/>
    </source>
</evidence>
<organism evidence="5 6">
    <name type="scientific">Adhaeribacter terreus</name>
    <dbReference type="NCBI Taxonomy" id="529703"/>
    <lineage>
        <taxon>Bacteria</taxon>
        <taxon>Pseudomonadati</taxon>
        <taxon>Bacteroidota</taxon>
        <taxon>Cytophagia</taxon>
        <taxon>Cytophagales</taxon>
        <taxon>Hymenobacteraceae</taxon>
        <taxon>Adhaeribacter</taxon>
    </lineage>
</organism>
<gene>
    <name evidence="5" type="ORF">ACFPIB_12705</name>
</gene>
<dbReference type="Pfam" id="PF00561">
    <property type="entry name" value="Abhydrolase_1"/>
    <property type="match status" value="1"/>
</dbReference>
<sequence>MPVLPTPVFSPPFYQFNKHLQTILPSILRTVTGVTYSRERISTPDADFLDLDWSVVGSNKLLIVSHGLEGDANRPYVKGMVKAANKAGMDALAWNYRSCSGEPNQLLSSYHLGATHDLDLVIRYALAQKKYETVYLTGFSAGGNITLKYLGEAPEKVPSEVKRAAVFSVPCHLKSAALQISKPENRIYLRRFLNSLRRKLEQKIPIANGALDLSDYHLVKDFQAFDDRFTAPLHGFASADDYYAQCSSLPYLPNIQIPTLLINAKNDPFLSPQCFPVREAEANPNLFLEMPENGGHVGFALDFRKGLYYSEQRALQFLTAEVPA</sequence>
<dbReference type="InterPro" id="IPR000073">
    <property type="entry name" value="AB_hydrolase_1"/>
</dbReference>
<dbReference type="GO" id="GO:0016787">
    <property type="term" value="F:hydrolase activity"/>
    <property type="evidence" value="ECO:0007669"/>
    <property type="project" value="UniProtKB-KW"/>
</dbReference>
<accession>A0ABW0EC71</accession>
<dbReference type="PANTHER" id="PTHR10794">
    <property type="entry name" value="ABHYDROLASE DOMAIN-CONTAINING PROTEIN"/>
    <property type="match status" value="1"/>
</dbReference>
<dbReference type="Proteomes" id="UP001596161">
    <property type="component" value="Unassembled WGS sequence"/>
</dbReference>
<dbReference type="RefSeq" id="WP_378017837.1">
    <property type="nucleotide sequence ID" value="NZ_JBHSKT010000007.1"/>
</dbReference>
<dbReference type="PROSITE" id="PS01133">
    <property type="entry name" value="UPF0017"/>
    <property type="match status" value="1"/>
</dbReference>
<dbReference type="PANTHER" id="PTHR10794:SF94">
    <property type="entry name" value="ESTERASE YHET-RELATED"/>
    <property type="match status" value="1"/>
</dbReference>
<dbReference type="InterPro" id="IPR000952">
    <property type="entry name" value="AB_hydrolase_4_CS"/>
</dbReference>
<dbReference type="EMBL" id="JBHSKT010000007">
    <property type="protein sequence ID" value="MFC5271477.1"/>
    <property type="molecule type" value="Genomic_DNA"/>
</dbReference>
<evidence type="ECO:0000256" key="2">
    <source>
        <dbReference type="ARBA" id="ARBA00022487"/>
    </source>
</evidence>
<evidence type="ECO:0000256" key="1">
    <source>
        <dbReference type="ARBA" id="ARBA00010884"/>
    </source>
</evidence>
<proteinExistence type="inferred from homology"/>
<evidence type="ECO:0000313" key="6">
    <source>
        <dbReference type="Proteomes" id="UP001596161"/>
    </source>
</evidence>
<dbReference type="InterPro" id="IPR029058">
    <property type="entry name" value="AB_hydrolase_fold"/>
</dbReference>
<keyword evidence="2" id="KW-0719">Serine esterase</keyword>
<comment type="similarity">
    <text evidence="1">Belongs to the AB hydrolase superfamily. AB hydrolase 4 family.</text>
</comment>
<protein>
    <submittedName>
        <fullName evidence="5">YheT family hydrolase</fullName>
    </submittedName>
</protein>
<dbReference type="PIRSF" id="PIRSF005211">
    <property type="entry name" value="Ab_hydro_YheT"/>
    <property type="match status" value="1"/>
</dbReference>
<keyword evidence="6" id="KW-1185">Reference proteome</keyword>
<evidence type="ECO:0000313" key="5">
    <source>
        <dbReference type="EMBL" id="MFC5271477.1"/>
    </source>
</evidence>
<evidence type="ECO:0000259" key="4">
    <source>
        <dbReference type="Pfam" id="PF00561"/>
    </source>
</evidence>
<reference evidence="6" key="1">
    <citation type="journal article" date="2019" name="Int. J. Syst. Evol. Microbiol.">
        <title>The Global Catalogue of Microorganisms (GCM) 10K type strain sequencing project: providing services to taxonomists for standard genome sequencing and annotation.</title>
        <authorList>
            <consortium name="The Broad Institute Genomics Platform"/>
            <consortium name="The Broad Institute Genome Sequencing Center for Infectious Disease"/>
            <person name="Wu L."/>
            <person name="Ma J."/>
        </authorList>
    </citation>
    <scope>NUCLEOTIDE SEQUENCE [LARGE SCALE GENOMIC DNA]</scope>
    <source>
        <strain evidence="6">KACC 12602</strain>
    </source>
</reference>
<keyword evidence="3 5" id="KW-0378">Hydrolase</keyword>
<name>A0ABW0EC71_9BACT</name>
<dbReference type="Gene3D" id="3.40.50.1820">
    <property type="entry name" value="alpha/beta hydrolase"/>
    <property type="match status" value="1"/>
</dbReference>
<dbReference type="InterPro" id="IPR012020">
    <property type="entry name" value="ABHD4"/>
</dbReference>
<dbReference type="SUPFAM" id="SSF53474">
    <property type="entry name" value="alpha/beta-Hydrolases"/>
    <property type="match status" value="1"/>
</dbReference>